<gene>
    <name evidence="1" type="ORF">CDL15_Pgr011764</name>
</gene>
<evidence type="ECO:0000313" key="1">
    <source>
        <dbReference type="EMBL" id="OWM83082.1"/>
    </source>
</evidence>
<protein>
    <submittedName>
        <fullName evidence="1">Uncharacterized protein</fullName>
    </submittedName>
</protein>
<name>A0A218XFG1_PUNGR</name>
<sequence length="50" mass="5669">MLEPSALTSVRAIPFNFEAALVSLLSWWQPPHLLSLTLVDIPSQLKFSRF</sequence>
<organism evidence="1 2">
    <name type="scientific">Punica granatum</name>
    <name type="common">Pomegranate</name>
    <dbReference type="NCBI Taxonomy" id="22663"/>
    <lineage>
        <taxon>Eukaryota</taxon>
        <taxon>Viridiplantae</taxon>
        <taxon>Streptophyta</taxon>
        <taxon>Embryophyta</taxon>
        <taxon>Tracheophyta</taxon>
        <taxon>Spermatophyta</taxon>
        <taxon>Magnoliopsida</taxon>
        <taxon>eudicotyledons</taxon>
        <taxon>Gunneridae</taxon>
        <taxon>Pentapetalae</taxon>
        <taxon>rosids</taxon>
        <taxon>malvids</taxon>
        <taxon>Myrtales</taxon>
        <taxon>Lythraceae</taxon>
        <taxon>Punica</taxon>
    </lineage>
</organism>
<dbReference type="AlphaFoldDB" id="A0A218XFG1"/>
<proteinExistence type="predicted"/>
<dbReference type="Proteomes" id="UP000197138">
    <property type="component" value="Unassembled WGS sequence"/>
</dbReference>
<accession>A0A218XFG1</accession>
<dbReference type="EMBL" id="MTKT01001935">
    <property type="protein sequence ID" value="OWM83082.1"/>
    <property type="molecule type" value="Genomic_DNA"/>
</dbReference>
<reference evidence="2" key="1">
    <citation type="journal article" date="2017" name="Plant J.">
        <title>The pomegranate (Punica granatum L.) genome and the genomics of punicalagin biosynthesis.</title>
        <authorList>
            <person name="Qin G."/>
            <person name="Xu C."/>
            <person name="Ming R."/>
            <person name="Tang H."/>
            <person name="Guyot R."/>
            <person name="Kramer E.M."/>
            <person name="Hu Y."/>
            <person name="Yi X."/>
            <person name="Qi Y."/>
            <person name="Xu X."/>
            <person name="Gao Z."/>
            <person name="Pan H."/>
            <person name="Jian J."/>
            <person name="Tian Y."/>
            <person name="Yue Z."/>
            <person name="Xu Y."/>
        </authorList>
    </citation>
    <scope>NUCLEOTIDE SEQUENCE [LARGE SCALE GENOMIC DNA]</scope>
    <source>
        <strain evidence="2">cv. Dabenzi</strain>
    </source>
</reference>
<comment type="caution">
    <text evidence="1">The sequence shown here is derived from an EMBL/GenBank/DDBJ whole genome shotgun (WGS) entry which is preliminary data.</text>
</comment>
<evidence type="ECO:0000313" key="2">
    <source>
        <dbReference type="Proteomes" id="UP000197138"/>
    </source>
</evidence>